<dbReference type="PROSITE" id="PS50215">
    <property type="entry name" value="ADAM_MEPRO"/>
    <property type="match status" value="1"/>
</dbReference>
<dbReference type="InterPro" id="IPR024079">
    <property type="entry name" value="MetalloPept_cat_dom_sf"/>
</dbReference>
<feature type="domain" description="Peptidase M12B" evidence="5">
    <location>
        <begin position="212"/>
        <end position="418"/>
    </location>
</feature>
<sequence>MKKPTLYFTVLALLALMVPISAFEFDQELFRLINPNLSSSNSTREFSITAGIEPSDQSLSFVLENNDDLVSQDVEMRYPGIKGHANEAGAPVRFTRGTVWMHSIYTGSQENVGWARLAVVQDGDSLLFDGAFTIMDVQYAINLETLDDGSTAITAQEHESAFSSSGRSSIPSLCSTSFETHLHKRQNWSAWGGNDNLTPTIGSTSGCPTTRKIANIGIMTDCTYATSFSSTDSAHRYILNMVNTASVVFENSFNISLSVQNLTVSESECPSNSSETTAWNVPCSQGDLNTRLQDFSTWRSSISDDNAYWTLLTGCSVSLGEIGVSWIGALCNTGSGSSNGGASANVVARTQNEWQVFAHESAHTFGAVHDCTSSTCGSDSTQCCPLTSNTCDAGGQYLMNPVSGSGMTRFSPCTIGNVCSRLLSGRVDGRCLVDSRTGNTTDTNERCGNGIVETGESCDCGNGACTEQETRCCDSVTCQLRSGDGCGQTDDGNTGNTGGGTWGNDGSSEDVSSWVQNHLPLVIGLSAGIGGALLLLILGKDGPLHVMQRIAISTQKKLSLEVNIITTEVLIRLCVTSLCGSDLGMALGHMGPVGNILGMKGSDIGQRVGVAWTRDICGVCKFCVDLSNEGEIRCEAALHSAKAYPGTFAEYKVVLLRYLARIPASFDQVPDEEVAPILCGGVTAYKAIKGCHLTPATIDGGLGGRWRCWGSGVAFGHAMEYRVIAVDAGATKGKYCKSQGAENYVDVTSTGDAGKKFQGCTS</sequence>
<evidence type="ECO:0000313" key="7">
    <source>
        <dbReference type="Proteomes" id="UP000190744"/>
    </source>
</evidence>
<protein>
    <recommendedName>
        <fullName evidence="8">Disintegrin and metalloproteinase domain-containing protein B</fullName>
    </recommendedName>
</protein>
<feature type="active site" evidence="1">
    <location>
        <position position="360"/>
    </location>
</feature>
<dbReference type="InterPro" id="IPR036291">
    <property type="entry name" value="NAD(P)-bd_dom_sf"/>
</dbReference>
<dbReference type="Gene3D" id="3.40.390.10">
    <property type="entry name" value="Collagenase (Catalytic Domain)"/>
    <property type="match status" value="1"/>
</dbReference>
<gene>
    <name evidence="6" type="ORF">PEBR_32145</name>
</gene>
<feature type="binding site" evidence="1">
    <location>
        <position position="363"/>
    </location>
    <ligand>
        <name>Zn(2+)</name>
        <dbReference type="ChEBI" id="CHEBI:29105"/>
        <note>catalytic</note>
    </ligand>
</feature>
<dbReference type="Gene3D" id="4.10.70.10">
    <property type="entry name" value="Disintegrin domain"/>
    <property type="match status" value="1"/>
</dbReference>
<dbReference type="PANTHER" id="PTHR11905:SF222">
    <property type="entry name" value="ADAM FAMILY OF METALLOPROTEASE ADM-A (AFU_ORTHOLOGUE AFUA_6G14420)"/>
    <property type="match status" value="1"/>
</dbReference>
<comment type="caution">
    <text evidence="6">The sequence shown here is derived from an EMBL/GenBank/DDBJ whole genome shotgun (WGS) entry which is preliminary data.</text>
</comment>
<dbReference type="PROSITE" id="PS50214">
    <property type="entry name" value="DISINTEGRIN_2"/>
    <property type="match status" value="1"/>
</dbReference>
<evidence type="ECO:0000259" key="4">
    <source>
        <dbReference type="PROSITE" id="PS50214"/>
    </source>
</evidence>
<evidence type="ECO:0000256" key="1">
    <source>
        <dbReference type="PROSITE-ProRule" id="PRU00276"/>
    </source>
</evidence>
<dbReference type="InterPro" id="IPR011032">
    <property type="entry name" value="GroES-like_sf"/>
</dbReference>
<dbReference type="Gene3D" id="3.40.50.720">
    <property type="entry name" value="NAD(P)-binding Rossmann-like Domain"/>
    <property type="match status" value="1"/>
</dbReference>
<reference evidence="7" key="1">
    <citation type="submission" date="2015-09" db="EMBL/GenBank/DDBJ databases">
        <authorList>
            <person name="Fill T.P."/>
            <person name="Baretta J.F."/>
            <person name="de Almeida L.G."/>
            <person name="Rocha M."/>
            <person name="de Souza D.H."/>
            <person name="Malavazi I."/>
            <person name="Cerdeira L.T."/>
            <person name="Hong H."/>
            <person name="Samborskyy M."/>
            <person name="de Vasconcelos A.T."/>
            <person name="Leadlay P."/>
            <person name="Rodrigues-Filho E."/>
        </authorList>
    </citation>
    <scope>NUCLEOTIDE SEQUENCE [LARGE SCALE GENOMIC DNA]</scope>
    <source>
        <strain evidence="7">LaBioMMi 136</strain>
    </source>
</reference>
<dbReference type="GO" id="GO:0006508">
    <property type="term" value="P:proteolysis"/>
    <property type="evidence" value="ECO:0007669"/>
    <property type="project" value="InterPro"/>
</dbReference>
<feature type="region of interest" description="Disordered" evidence="2">
    <location>
        <begin position="489"/>
        <end position="509"/>
    </location>
</feature>
<feature type="binding site" evidence="1">
    <location>
        <position position="369"/>
    </location>
    <ligand>
        <name>Zn(2+)</name>
        <dbReference type="ChEBI" id="CHEBI:29105"/>
        <note>catalytic</note>
    </ligand>
</feature>
<dbReference type="SUPFAM" id="SSF50129">
    <property type="entry name" value="GroES-like"/>
    <property type="match status" value="1"/>
</dbReference>
<evidence type="ECO:0000256" key="2">
    <source>
        <dbReference type="SAM" id="MobiDB-lite"/>
    </source>
</evidence>
<dbReference type="InterPro" id="IPR001762">
    <property type="entry name" value="Disintegrin_dom"/>
</dbReference>
<evidence type="ECO:0000313" key="6">
    <source>
        <dbReference type="EMBL" id="OOQ84075.1"/>
    </source>
</evidence>
<feature type="chain" id="PRO_5012029360" description="Disintegrin and metalloproteinase domain-containing protein B" evidence="3">
    <location>
        <begin position="23"/>
        <end position="762"/>
    </location>
</feature>
<organism evidence="6 7">
    <name type="scientific">Penicillium brasilianum</name>
    <dbReference type="NCBI Taxonomy" id="104259"/>
    <lineage>
        <taxon>Eukaryota</taxon>
        <taxon>Fungi</taxon>
        <taxon>Dikarya</taxon>
        <taxon>Ascomycota</taxon>
        <taxon>Pezizomycotina</taxon>
        <taxon>Eurotiomycetes</taxon>
        <taxon>Eurotiomycetidae</taxon>
        <taxon>Eurotiales</taxon>
        <taxon>Aspergillaceae</taxon>
        <taxon>Penicillium</taxon>
    </lineage>
</organism>
<dbReference type="AlphaFoldDB" id="A0A1S9RF64"/>
<dbReference type="InterPro" id="IPR013154">
    <property type="entry name" value="ADH-like_N"/>
</dbReference>
<dbReference type="InterPro" id="IPR036436">
    <property type="entry name" value="Disintegrin_dom_sf"/>
</dbReference>
<dbReference type="GO" id="GO:0046872">
    <property type="term" value="F:metal ion binding"/>
    <property type="evidence" value="ECO:0007669"/>
    <property type="project" value="UniProtKB-KW"/>
</dbReference>
<name>A0A1S9RF64_PENBI</name>
<evidence type="ECO:0000256" key="3">
    <source>
        <dbReference type="SAM" id="SignalP"/>
    </source>
</evidence>
<keyword evidence="1" id="KW-0862">Zinc</keyword>
<dbReference type="EMBL" id="LJBN01000186">
    <property type="protein sequence ID" value="OOQ84075.1"/>
    <property type="molecule type" value="Genomic_DNA"/>
</dbReference>
<dbReference type="PANTHER" id="PTHR11905">
    <property type="entry name" value="ADAM A DISINTEGRIN AND METALLOPROTEASE DOMAIN"/>
    <property type="match status" value="1"/>
</dbReference>
<feature type="binding site" evidence="1">
    <location>
        <position position="359"/>
    </location>
    <ligand>
        <name>Zn(2+)</name>
        <dbReference type="ChEBI" id="CHEBI:29105"/>
        <note>catalytic</note>
    </ligand>
</feature>
<dbReference type="GO" id="GO:0004222">
    <property type="term" value="F:metalloendopeptidase activity"/>
    <property type="evidence" value="ECO:0007669"/>
    <property type="project" value="InterPro"/>
</dbReference>
<dbReference type="Pfam" id="PF13688">
    <property type="entry name" value="Reprolysin_5"/>
    <property type="match status" value="1"/>
</dbReference>
<feature type="domain" description="Disintegrin" evidence="4">
    <location>
        <begin position="444"/>
        <end position="488"/>
    </location>
</feature>
<keyword evidence="3" id="KW-0732">Signal</keyword>
<dbReference type="Pfam" id="PF08240">
    <property type="entry name" value="ADH_N"/>
    <property type="match status" value="1"/>
</dbReference>
<dbReference type="Proteomes" id="UP000190744">
    <property type="component" value="Unassembled WGS sequence"/>
</dbReference>
<accession>A0A1S9RF64</accession>
<dbReference type="SUPFAM" id="SSF51735">
    <property type="entry name" value="NAD(P)-binding Rossmann-fold domains"/>
    <property type="match status" value="1"/>
</dbReference>
<evidence type="ECO:0000259" key="5">
    <source>
        <dbReference type="PROSITE" id="PS50215"/>
    </source>
</evidence>
<dbReference type="Gene3D" id="3.90.180.10">
    <property type="entry name" value="Medium-chain alcohol dehydrogenases, catalytic domain"/>
    <property type="match status" value="1"/>
</dbReference>
<proteinExistence type="predicted"/>
<evidence type="ECO:0008006" key="8">
    <source>
        <dbReference type="Google" id="ProtNLM"/>
    </source>
</evidence>
<keyword evidence="1" id="KW-0479">Metal-binding</keyword>
<comment type="caution">
    <text evidence="1">Lacks conserved residue(s) required for the propagation of feature annotation.</text>
</comment>
<dbReference type="SUPFAM" id="SSF55486">
    <property type="entry name" value="Metalloproteases ('zincins'), catalytic domain"/>
    <property type="match status" value="1"/>
</dbReference>
<dbReference type="InterPro" id="IPR001590">
    <property type="entry name" value="Peptidase_M12B"/>
</dbReference>
<feature type="signal peptide" evidence="3">
    <location>
        <begin position="1"/>
        <end position="22"/>
    </location>
</feature>